<reference evidence="2 3" key="1">
    <citation type="submission" date="2020-05" db="EMBL/GenBank/DDBJ databases">
        <title>First description outside Europe of the emergent pathogen for shellfish aquaculture Vibrio europaeus.</title>
        <authorList>
            <person name="Dubert J."/>
            <person name="Rojas R."/>
        </authorList>
    </citation>
    <scope>NUCLEOTIDE SEQUENCE [LARGE SCALE GENOMIC DNA]</scope>
    <source>
        <strain evidence="2 3">NPI-1</strain>
    </source>
</reference>
<gene>
    <name evidence="2" type="ORF">HOO69_12070</name>
</gene>
<dbReference type="InterPro" id="IPR012902">
    <property type="entry name" value="N_methyl_site"/>
</dbReference>
<keyword evidence="1" id="KW-0812">Transmembrane</keyword>
<dbReference type="Pfam" id="PF07963">
    <property type="entry name" value="N_methyl"/>
    <property type="match status" value="1"/>
</dbReference>
<name>A0AAE7AYC4_9VIBR</name>
<dbReference type="PROSITE" id="PS00409">
    <property type="entry name" value="PROKAR_NTER_METHYL"/>
    <property type="match status" value="1"/>
</dbReference>
<dbReference type="EMBL" id="CP053541">
    <property type="protein sequence ID" value="QJY37294.1"/>
    <property type="molecule type" value="Genomic_DNA"/>
</dbReference>
<feature type="transmembrane region" description="Helical" evidence="1">
    <location>
        <begin position="6"/>
        <end position="29"/>
    </location>
</feature>
<proteinExistence type="predicted"/>
<evidence type="ECO:0000256" key="1">
    <source>
        <dbReference type="SAM" id="Phobius"/>
    </source>
</evidence>
<evidence type="ECO:0000313" key="2">
    <source>
        <dbReference type="EMBL" id="QJY37294.1"/>
    </source>
</evidence>
<keyword evidence="1" id="KW-0472">Membrane</keyword>
<keyword evidence="1" id="KW-1133">Transmembrane helix</keyword>
<dbReference type="Proteomes" id="UP000501443">
    <property type="component" value="Chromosome 1"/>
</dbReference>
<sequence length="241" mass="25874">MKVKGFTLIEMVVTLIVGAILVLGIAGFVELGARGYSDTVDRQRLQTQAKFILEKMSREVRHAVPNMLNSSLAIPQATSCISFYPIIESGFYAVSGADLNFVVGRTGVTVSDINTLNMVINPIQANPTTNVFPLTNVSSANNTFTVPSAALDLIGGSISNRHYIYNPNGMVSYCMVTGQLRRSVSGASALPLSDTSLTGTLTYEPTTVQRNGIVQVDMTFNNAAGDESTNFIQEIQVLNVP</sequence>
<protein>
    <submittedName>
        <fullName evidence="2">Prepilin-type N-terminal cleavage/methylation domain-containing protein</fullName>
    </submittedName>
</protein>
<dbReference type="AlphaFoldDB" id="A0AAE7AYC4"/>
<evidence type="ECO:0000313" key="3">
    <source>
        <dbReference type="Proteomes" id="UP000501443"/>
    </source>
</evidence>
<accession>A0AAE7AYC4</accession>
<organism evidence="2 3">
    <name type="scientific">Vibrio europaeus</name>
    <dbReference type="NCBI Taxonomy" id="300876"/>
    <lineage>
        <taxon>Bacteria</taxon>
        <taxon>Pseudomonadati</taxon>
        <taxon>Pseudomonadota</taxon>
        <taxon>Gammaproteobacteria</taxon>
        <taxon>Vibrionales</taxon>
        <taxon>Vibrionaceae</taxon>
        <taxon>Vibrio</taxon>
        <taxon>Vibrio oreintalis group</taxon>
    </lineage>
</organism>
<dbReference type="NCBIfam" id="TIGR02532">
    <property type="entry name" value="IV_pilin_GFxxxE"/>
    <property type="match status" value="1"/>
</dbReference>
<dbReference type="RefSeq" id="WP_171802116.1">
    <property type="nucleotide sequence ID" value="NZ_CP053541.1"/>
</dbReference>